<sequence>MASSTALVVLCSVAALADALSDTAIVCILQDIAAVGRHLEAMDSKIIDLSTGSNSMWADIASFQDKVTDLDHPLTDVKGQLAMLPEWYSELQFLCSKLMDLEDRSPRDQVCFFLMPDCKEGTYVRVFLRELLSDLTGLVFTLTLEFQEAYRIGPPVKLTQENPAHLRMLPPPQTNAPGNNRCQNPWSVLDEGA</sequence>
<evidence type="ECO:0000256" key="1">
    <source>
        <dbReference type="SAM" id="MobiDB-lite"/>
    </source>
</evidence>
<keyword evidence="4" id="KW-1185">Reference proteome</keyword>
<keyword evidence="2" id="KW-0732">Signal</keyword>
<name>A0AAV7RI07_PLEWA</name>
<reference evidence="3" key="1">
    <citation type="journal article" date="2022" name="bioRxiv">
        <title>Sequencing and chromosome-scale assembly of the giantPleurodeles waltlgenome.</title>
        <authorList>
            <person name="Brown T."/>
            <person name="Elewa A."/>
            <person name="Iarovenko S."/>
            <person name="Subramanian E."/>
            <person name="Araus A.J."/>
            <person name="Petzold A."/>
            <person name="Susuki M."/>
            <person name="Suzuki K.-i.T."/>
            <person name="Hayashi T."/>
            <person name="Toyoda A."/>
            <person name="Oliveira C."/>
            <person name="Osipova E."/>
            <person name="Leigh N.D."/>
            <person name="Simon A."/>
            <person name="Yun M.H."/>
        </authorList>
    </citation>
    <scope>NUCLEOTIDE SEQUENCE</scope>
    <source>
        <strain evidence="3">20211129_DDA</strain>
        <tissue evidence="3">Liver</tissue>
    </source>
</reference>
<proteinExistence type="predicted"/>
<feature type="region of interest" description="Disordered" evidence="1">
    <location>
        <begin position="170"/>
        <end position="193"/>
    </location>
</feature>
<feature type="compositionally biased region" description="Polar residues" evidence="1">
    <location>
        <begin position="175"/>
        <end position="186"/>
    </location>
</feature>
<feature type="chain" id="PRO_5043372724" evidence="2">
    <location>
        <begin position="20"/>
        <end position="193"/>
    </location>
</feature>
<gene>
    <name evidence="3" type="ORF">NDU88_003246</name>
</gene>
<organism evidence="3 4">
    <name type="scientific">Pleurodeles waltl</name>
    <name type="common">Iberian ribbed newt</name>
    <dbReference type="NCBI Taxonomy" id="8319"/>
    <lineage>
        <taxon>Eukaryota</taxon>
        <taxon>Metazoa</taxon>
        <taxon>Chordata</taxon>
        <taxon>Craniata</taxon>
        <taxon>Vertebrata</taxon>
        <taxon>Euteleostomi</taxon>
        <taxon>Amphibia</taxon>
        <taxon>Batrachia</taxon>
        <taxon>Caudata</taxon>
        <taxon>Salamandroidea</taxon>
        <taxon>Salamandridae</taxon>
        <taxon>Pleurodelinae</taxon>
        <taxon>Pleurodeles</taxon>
    </lineage>
</organism>
<dbReference type="AlphaFoldDB" id="A0AAV7RI07"/>
<accession>A0AAV7RI07</accession>
<feature type="signal peptide" evidence="2">
    <location>
        <begin position="1"/>
        <end position="19"/>
    </location>
</feature>
<evidence type="ECO:0000313" key="4">
    <source>
        <dbReference type="Proteomes" id="UP001066276"/>
    </source>
</evidence>
<dbReference type="EMBL" id="JANPWB010000009">
    <property type="protein sequence ID" value="KAJ1150455.1"/>
    <property type="molecule type" value="Genomic_DNA"/>
</dbReference>
<evidence type="ECO:0000256" key="2">
    <source>
        <dbReference type="SAM" id="SignalP"/>
    </source>
</evidence>
<comment type="caution">
    <text evidence="3">The sequence shown here is derived from an EMBL/GenBank/DDBJ whole genome shotgun (WGS) entry which is preliminary data.</text>
</comment>
<dbReference type="Proteomes" id="UP001066276">
    <property type="component" value="Chromosome 5"/>
</dbReference>
<evidence type="ECO:0000313" key="3">
    <source>
        <dbReference type="EMBL" id="KAJ1150455.1"/>
    </source>
</evidence>
<protein>
    <submittedName>
        <fullName evidence="3">Uncharacterized protein</fullName>
    </submittedName>
</protein>